<gene>
    <name evidence="2" type="ORF">LXM26_16025</name>
</gene>
<organism evidence="2 3">
    <name type="scientific">Dyadobacter chenwenxiniae</name>
    <dbReference type="NCBI Taxonomy" id="2906456"/>
    <lineage>
        <taxon>Bacteria</taxon>
        <taxon>Pseudomonadati</taxon>
        <taxon>Bacteroidota</taxon>
        <taxon>Cytophagia</taxon>
        <taxon>Cytophagales</taxon>
        <taxon>Spirosomataceae</taxon>
        <taxon>Dyadobacter</taxon>
    </lineage>
</organism>
<name>A0A9X1PNX5_9BACT</name>
<accession>A0A9X1PNX5</accession>
<keyword evidence="3" id="KW-1185">Reference proteome</keyword>
<sequence length="87" mass="9693">MKSQTEKREETLDDETRDRQPRQQPVPSYGEPGQMGPMNTTPEVPGADAPDVSTGNRFTSDEPDEETDEPAEETDEQEVGEIESENP</sequence>
<feature type="compositionally biased region" description="Basic and acidic residues" evidence="1">
    <location>
        <begin position="1"/>
        <end position="21"/>
    </location>
</feature>
<dbReference type="EMBL" id="JAJTTC010000003">
    <property type="protein sequence ID" value="MCF0063018.1"/>
    <property type="molecule type" value="Genomic_DNA"/>
</dbReference>
<reference evidence="2" key="1">
    <citation type="submission" date="2021-12" db="EMBL/GenBank/DDBJ databases">
        <title>Novel species in genus Dyadobacter.</title>
        <authorList>
            <person name="Ma C."/>
        </authorList>
    </citation>
    <scope>NUCLEOTIDE SEQUENCE</scope>
    <source>
        <strain evidence="2">LJ419</strain>
    </source>
</reference>
<feature type="region of interest" description="Disordered" evidence="1">
    <location>
        <begin position="1"/>
        <end position="87"/>
    </location>
</feature>
<comment type="caution">
    <text evidence="2">The sequence shown here is derived from an EMBL/GenBank/DDBJ whole genome shotgun (WGS) entry which is preliminary data.</text>
</comment>
<dbReference type="Proteomes" id="UP001139000">
    <property type="component" value="Unassembled WGS sequence"/>
</dbReference>
<proteinExistence type="predicted"/>
<feature type="compositionally biased region" description="Acidic residues" evidence="1">
    <location>
        <begin position="61"/>
        <end position="87"/>
    </location>
</feature>
<evidence type="ECO:0000313" key="3">
    <source>
        <dbReference type="Proteomes" id="UP001139000"/>
    </source>
</evidence>
<dbReference type="AlphaFoldDB" id="A0A9X1PNX5"/>
<evidence type="ECO:0000313" key="2">
    <source>
        <dbReference type="EMBL" id="MCF0063018.1"/>
    </source>
</evidence>
<evidence type="ECO:0000256" key="1">
    <source>
        <dbReference type="SAM" id="MobiDB-lite"/>
    </source>
</evidence>
<dbReference type="RefSeq" id="WP_234604976.1">
    <property type="nucleotide sequence ID" value="NZ_CP094997.1"/>
</dbReference>
<protein>
    <submittedName>
        <fullName evidence="2">Uncharacterized protein</fullName>
    </submittedName>
</protein>